<reference evidence="2 3" key="1">
    <citation type="submission" date="2019-04" db="EMBL/GenBank/DDBJ databases">
        <authorList>
            <person name="Feng G."/>
            <person name="Zhu H."/>
        </authorList>
    </citation>
    <scope>NUCLEOTIDE SEQUENCE [LARGE SCALE GENOMIC DNA]</scope>
    <source>
        <strain evidence="2 3">6HR-1</strain>
    </source>
</reference>
<protein>
    <submittedName>
        <fullName evidence="2">Uncharacterized protein</fullName>
    </submittedName>
</protein>
<dbReference type="EMBL" id="SRLB01000001">
    <property type="protein sequence ID" value="TGE02378.1"/>
    <property type="molecule type" value="Genomic_DNA"/>
</dbReference>
<keyword evidence="1" id="KW-0732">Signal</keyword>
<keyword evidence="3" id="KW-1185">Reference proteome</keyword>
<evidence type="ECO:0000256" key="1">
    <source>
        <dbReference type="SAM" id="SignalP"/>
    </source>
</evidence>
<feature type="chain" id="PRO_5021194637" evidence="1">
    <location>
        <begin position="34"/>
        <end position="95"/>
    </location>
</feature>
<name>A0A4Z0NWS2_9HYPH</name>
<proteinExistence type="predicted"/>
<sequence length="95" mass="9972">MLTARRNGGPVMIVLRSCTTALLLAGLAVQAAAAEETGRARALIDPVYVRPIYGAYRQCGGACLKSGSLSWFCGARQQCSLDCATAPPVRRCATP</sequence>
<feature type="signal peptide" evidence="1">
    <location>
        <begin position="1"/>
        <end position="33"/>
    </location>
</feature>
<evidence type="ECO:0000313" key="3">
    <source>
        <dbReference type="Proteomes" id="UP000297535"/>
    </source>
</evidence>
<accession>A0A4Z0NWS2</accession>
<evidence type="ECO:0000313" key="2">
    <source>
        <dbReference type="EMBL" id="TGE02378.1"/>
    </source>
</evidence>
<comment type="caution">
    <text evidence="2">The sequence shown here is derived from an EMBL/GenBank/DDBJ whole genome shotgun (WGS) entry which is preliminary data.</text>
</comment>
<gene>
    <name evidence="2" type="ORF">EU555_00945</name>
</gene>
<dbReference type="Proteomes" id="UP000297535">
    <property type="component" value="Unassembled WGS sequence"/>
</dbReference>
<organism evidence="2 3">
    <name type="scientific">Methylobacterium nonmethylotrophicum</name>
    <dbReference type="NCBI Taxonomy" id="1141884"/>
    <lineage>
        <taxon>Bacteria</taxon>
        <taxon>Pseudomonadati</taxon>
        <taxon>Pseudomonadota</taxon>
        <taxon>Alphaproteobacteria</taxon>
        <taxon>Hyphomicrobiales</taxon>
        <taxon>Methylobacteriaceae</taxon>
        <taxon>Methylobacterium</taxon>
    </lineage>
</organism>
<dbReference type="AlphaFoldDB" id="A0A4Z0NWS2"/>
<dbReference type="OrthoDB" id="8003309at2"/>